<dbReference type="InterPro" id="IPR031872">
    <property type="entry name" value="NDC10_II"/>
</dbReference>
<dbReference type="GO" id="GO:0003677">
    <property type="term" value="F:DNA binding"/>
    <property type="evidence" value="ECO:0007669"/>
    <property type="project" value="UniProtKB-KW"/>
</dbReference>
<gene>
    <name evidence="2" type="ORF">IV203_030978</name>
</gene>
<keyword evidence="3" id="KW-1185">Reference proteome</keyword>
<evidence type="ECO:0000259" key="1">
    <source>
        <dbReference type="Pfam" id="PF16787"/>
    </source>
</evidence>
<reference evidence="2" key="2">
    <citation type="submission" date="2021-04" db="EMBL/GenBank/DDBJ databases">
        <authorList>
            <person name="Podell S."/>
        </authorList>
    </citation>
    <scope>NUCLEOTIDE SEQUENCE</scope>
    <source>
        <strain evidence="2">Hildebrandi</strain>
    </source>
</reference>
<evidence type="ECO:0000313" key="2">
    <source>
        <dbReference type="EMBL" id="KAG7368235.1"/>
    </source>
</evidence>
<reference evidence="2" key="1">
    <citation type="journal article" date="2021" name="Sci. Rep.">
        <title>Diploid genomic architecture of Nitzschia inconspicua, an elite biomass production diatom.</title>
        <authorList>
            <person name="Oliver A."/>
            <person name="Podell S."/>
            <person name="Pinowska A."/>
            <person name="Traller J.C."/>
            <person name="Smith S.R."/>
            <person name="McClure R."/>
            <person name="Beliaev A."/>
            <person name="Bohutskyi P."/>
            <person name="Hill E.A."/>
            <person name="Rabines A."/>
            <person name="Zheng H."/>
            <person name="Allen L.Z."/>
            <person name="Kuo A."/>
            <person name="Grigoriev I.V."/>
            <person name="Allen A.E."/>
            <person name="Hazlebeck D."/>
            <person name="Allen E.E."/>
        </authorList>
    </citation>
    <scope>NUCLEOTIDE SEQUENCE</scope>
    <source>
        <strain evidence="2">Hildebrandi</strain>
    </source>
</reference>
<proteinExistence type="predicted"/>
<sequence length="940" mass="107647">MQRDNSEQEGLPDNLPLSKMHLLAPINEIYSTMWWRLLIKSFNDIIQTILKRTVHLGAMTLCYNMHHCVLRIVRVTQLLFNCHHIHKCQAVSVTTVVLIIHLHSFQAIDDVIFNSCLPVNMPSSTNMSPNNSSNNQGIIDPSTLQTFGEVARFRQAEIVNQLYNENMRANTARSYEPRVEEFKAYCDVVFSGLGPERRYTVTHEKIYPFMFYQCFREKKAPASRGAKIPRFNHDDYIAIHNKYSSLTQDQRVEDPKVCLGLESIMSYKAALQKFHADQRDDNINNCSWQDHVWLAKCEKLMKVGKGRKQRVKRANYDEKVDHEMSPYGALDHIDQIENALFQMGCVSDSRSILSSLRNRFTFLFTTGGILRGESVYMAELSDLLHATVQRTRDPHPVTVMILQMATGKTNQDLKLYGRVARHKNVNLCSIGALGFYLMYRFHYTGEWDNPPDFLDNKSWFDTKLLVASDSRRGSPLNHTQRISDKSYAKAIKKVCKSLGITTRHFVHIGRVLGNKESEIMEDDDNLRRTLGNWDPKQNEKAFSNKLPMKIIRQKAGFREAEGLHYNPRVAVIPPTSLTEKVFPCLSDTFQAFTGLSEISPEDDKVTATRFLHFMKVLSEVVIQDAAVIFVEHPNRIHHPLFSSVEVFQSNEFQSYVELMRASLTHATSPYNASLETVLPGLNARFDTLQQVQQQLHQNQQYAIQRIDERMDDLRQLFLSSNHLYQNIFVGMWNAAAGYANVRLQQLPVHNGGPAEVHSPSVVMSPDPPRLPNLYYHILATTIHSVESMSRLWKCLMSGTEPTTQPVLPYPGYNHPLRGEYVSDMEMFDEWNGTGNYYNIPIAGGIAELNRRYKSQWRRRYTGAQKTLFSRVQRICQSILDRIGKGESKDSILQQYNGFYINDANGTPSLLVLVLQARGILSKQQRNRNPIAVDGGSQEHS</sequence>
<feature type="domain" description="Ndc10" evidence="1">
    <location>
        <begin position="353"/>
        <end position="653"/>
    </location>
</feature>
<comment type="caution">
    <text evidence="2">The sequence shown here is derived from an EMBL/GenBank/DDBJ whole genome shotgun (WGS) entry which is preliminary data.</text>
</comment>
<organism evidence="2 3">
    <name type="scientific">Nitzschia inconspicua</name>
    <dbReference type="NCBI Taxonomy" id="303405"/>
    <lineage>
        <taxon>Eukaryota</taxon>
        <taxon>Sar</taxon>
        <taxon>Stramenopiles</taxon>
        <taxon>Ochrophyta</taxon>
        <taxon>Bacillariophyta</taxon>
        <taxon>Bacillariophyceae</taxon>
        <taxon>Bacillariophycidae</taxon>
        <taxon>Bacillariales</taxon>
        <taxon>Bacillariaceae</taxon>
        <taxon>Nitzschia</taxon>
    </lineage>
</organism>
<dbReference type="OrthoDB" id="120763at2759"/>
<dbReference type="Proteomes" id="UP000693970">
    <property type="component" value="Unassembled WGS sequence"/>
</dbReference>
<protein>
    <submittedName>
        <fullName evidence="2">Centromere DNA-binding like protein</fullName>
    </submittedName>
</protein>
<dbReference type="AlphaFoldDB" id="A0A9K3LUN8"/>
<accession>A0A9K3LUN8</accession>
<evidence type="ECO:0000313" key="3">
    <source>
        <dbReference type="Proteomes" id="UP000693970"/>
    </source>
</evidence>
<dbReference type="EMBL" id="JAGRRH010000006">
    <property type="protein sequence ID" value="KAG7368235.1"/>
    <property type="molecule type" value="Genomic_DNA"/>
</dbReference>
<dbReference type="Pfam" id="PF16787">
    <property type="entry name" value="NDC10_II"/>
    <property type="match status" value="1"/>
</dbReference>
<keyword evidence="2" id="KW-0238">DNA-binding</keyword>
<name>A0A9K3LUN8_9STRA</name>